<organism evidence="3 4">
    <name type="scientific">Limosilactobacillus alvi</name>
    <dbReference type="NCBI Taxonomy" id="990412"/>
    <lineage>
        <taxon>Bacteria</taxon>
        <taxon>Bacillati</taxon>
        <taxon>Bacillota</taxon>
        <taxon>Bacilli</taxon>
        <taxon>Lactobacillales</taxon>
        <taxon>Lactobacillaceae</taxon>
        <taxon>Limosilactobacillus</taxon>
    </lineage>
</organism>
<reference evidence="3 4" key="1">
    <citation type="journal article" date="2021" name="Sci. Rep.">
        <title>The distribution of antibiotic resistance genes in chicken gut microbiota commensals.</title>
        <authorList>
            <person name="Juricova H."/>
            <person name="Matiasovicova J."/>
            <person name="Kubasova T."/>
            <person name="Cejkova D."/>
            <person name="Rychlik I."/>
        </authorList>
    </citation>
    <scope>NUCLEOTIDE SEQUENCE [LARGE SCALE GENOMIC DNA]</scope>
    <source>
        <strain evidence="3 4">An810</strain>
    </source>
</reference>
<evidence type="ECO:0000313" key="4">
    <source>
        <dbReference type="Proteomes" id="UP000776629"/>
    </source>
</evidence>
<feature type="transmembrane region" description="Helical" evidence="1">
    <location>
        <begin position="160"/>
        <end position="182"/>
    </location>
</feature>
<dbReference type="PANTHER" id="PTHR14969:SF13">
    <property type="entry name" value="AT30094P"/>
    <property type="match status" value="1"/>
</dbReference>
<feature type="domain" description="Phosphatidic acid phosphatase type 2/haloperoxidase" evidence="2">
    <location>
        <begin position="89"/>
        <end position="203"/>
    </location>
</feature>
<feature type="transmembrane region" description="Helical" evidence="1">
    <location>
        <begin position="188"/>
        <end position="213"/>
    </location>
</feature>
<dbReference type="Proteomes" id="UP000776629">
    <property type="component" value="Unassembled WGS sequence"/>
</dbReference>
<evidence type="ECO:0000256" key="1">
    <source>
        <dbReference type="SAM" id="Phobius"/>
    </source>
</evidence>
<dbReference type="SMART" id="SM00014">
    <property type="entry name" value="acidPPc"/>
    <property type="match status" value="1"/>
</dbReference>
<keyword evidence="4" id="KW-1185">Reference proteome</keyword>
<feature type="transmembrane region" description="Helical" evidence="1">
    <location>
        <begin position="133"/>
        <end position="153"/>
    </location>
</feature>
<evidence type="ECO:0000259" key="2">
    <source>
        <dbReference type="SMART" id="SM00014"/>
    </source>
</evidence>
<keyword evidence="1" id="KW-1133">Transmembrane helix</keyword>
<dbReference type="RefSeq" id="WP_204776202.1">
    <property type="nucleotide sequence ID" value="NZ_JACJJQ010000010.1"/>
</dbReference>
<evidence type="ECO:0000313" key="3">
    <source>
        <dbReference type="EMBL" id="MBM6753771.1"/>
    </source>
</evidence>
<dbReference type="EMBL" id="JACJJQ010000010">
    <property type="protein sequence ID" value="MBM6753771.1"/>
    <property type="molecule type" value="Genomic_DNA"/>
</dbReference>
<gene>
    <name evidence="3" type="ORF">H5993_03200</name>
</gene>
<feature type="transmembrane region" description="Helical" evidence="1">
    <location>
        <begin position="57"/>
        <end position="86"/>
    </location>
</feature>
<protein>
    <submittedName>
        <fullName evidence="3">Phosphatase PAP2 family protein</fullName>
    </submittedName>
</protein>
<name>A0ABS2ENU5_9LACO</name>
<dbReference type="SUPFAM" id="SSF48317">
    <property type="entry name" value="Acid phosphatase/Vanadium-dependent haloperoxidase"/>
    <property type="match status" value="1"/>
</dbReference>
<proteinExistence type="predicted"/>
<dbReference type="InterPro" id="IPR000326">
    <property type="entry name" value="PAP2/HPO"/>
</dbReference>
<dbReference type="PANTHER" id="PTHR14969">
    <property type="entry name" value="SPHINGOSINE-1-PHOSPHATE PHOSPHOHYDROLASE"/>
    <property type="match status" value="1"/>
</dbReference>
<dbReference type="Pfam" id="PF01569">
    <property type="entry name" value="PAP2"/>
    <property type="match status" value="1"/>
</dbReference>
<feature type="transmembrane region" description="Helical" evidence="1">
    <location>
        <begin position="93"/>
        <end position="113"/>
    </location>
</feature>
<dbReference type="CDD" id="cd03392">
    <property type="entry name" value="PAP2_like_2"/>
    <property type="match status" value="1"/>
</dbReference>
<feature type="transmembrane region" description="Helical" evidence="1">
    <location>
        <begin position="12"/>
        <end position="37"/>
    </location>
</feature>
<dbReference type="InterPro" id="IPR036938">
    <property type="entry name" value="PAP2/HPO_sf"/>
</dbReference>
<sequence>MLIQNDAKRWQRLLVSTVLFIVIAAMVYKSTMLIGTLDSVLQTLFTNNHPNATGGMKVVMTLISFIGSPKMDLVWAFIIAFLLWGFKYKIPALWTLGVIFGGDVLGAIVKHVIKRARPAQHMAADNGFSFPSGHVLGGFLIAGILMLVVVPIIQSESMRVICQILLVFYVALLAISRVYLYAHFPTDTIGAMLLAYAWLQIAEYLYVIFAPILSRWKFVSNSYV</sequence>
<keyword evidence="1" id="KW-0812">Transmembrane</keyword>
<comment type="caution">
    <text evidence="3">The sequence shown here is derived from an EMBL/GenBank/DDBJ whole genome shotgun (WGS) entry which is preliminary data.</text>
</comment>
<keyword evidence="1" id="KW-0472">Membrane</keyword>
<accession>A0ABS2ENU5</accession>
<dbReference type="Gene3D" id="1.20.144.10">
    <property type="entry name" value="Phosphatidic acid phosphatase type 2/haloperoxidase"/>
    <property type="match status" value="1"/>
</dbReference>